<feature type="compositionally biased region" description="Basic and acidic residues" evidence="1">
    <location>
        <begin position="60"/>
        <end position="76"/>
    </location>
</feature>
<name>A0A4Y2E357_ARAVE</name>
<comment type="caution">
    <text evidence="2">The sequence shown here is derived from an EMBL/GenBank/DDBJ whole genome shotgun (WGS) entry which is preliminary data.</text>
</comment>
<reference evidence="2 3" key="1">
    <citation type="journal article" date="2019" name="Sci. Rep.">
        <title>Orb-weaving spider Araneus ventricosus genome elucidates the spidroin gene catalogue.</title>
        <authorList>
            <person name="Kono N."/>
            <person name="Nakamura H."/>
            <person name="Ohtoshi R."/>
            <person name="Moran D.A.P."/>
            <person name="Shinohara A."/>
            <person name="Yoshida Y."/>
            <person name="Fujiwara M."/>
            <person name="Mori M."/>
            <person name="Tomita M."/>
            <person name="Arakawa K."/>
        </authorList>
    </citation>
    <scope>NUCLEOTIDE SEQUENCE [LARGE SCALE GENOMIC DNA]</scope>
</reference>
<dbReference type="EMBL" id="BGPR01000477">
    <property type="protein sequence ID" value="GBM22285.1"/>
    <property type="molecule type" value="Genomic_DNA"/>
</dbReference>
<evidence type="ECO:0000256" key="1">
    <source>
        <dbReference type="SAM" id="MobiDB-lite"/>
    </source>
</evidence>
<keyword evidence="3" id="KW-1185">Reference proteome</keyword>
<dbReference type="Proteomes" id="UP000499080">
    <property type="component" value="Unassembled WGS sequence"/>
</dbReference>
<evidence type="ECO:0000313" key="3">
    <source>
        <dbReference type="Proteomes" id="UP000499080"/>
    </source>
</evidence>
<sequence length="83" mass="9659">MCLPTKSELYQLCRSIRGDPNEGHQDSQTGTESEVLTAITGHVQTPPERDTSRHYWKRPNTSERDTSRLRREDNSTPHHYHTQ</sequence>
<protein>
    <submittedName>
        <fullName evidence="2">Uncharacterized protein</fullName>
    </submittedName>
</protein>
<evidence type="ECO:0000313" key="2">
    <source>
        <dbReference type="EMBL" id="GBM22285.1"/>
    </source>
</evidence>
<accession>A0A4Y2E357</accession>
<feature type="region of interest" description="Disordered" evidence="1">
    <location>
        <begin position="16"/>
        <end position="83"/>
    </location>
</feature>
<dbReference type="AlphaFoldDB" id="A0A4Y2E357"/>
<feature type="compositionally biased region" description="Basic and acidic residues" evidence="1">
    <location>
        <begin position="16"/>
        <end position="25"/>
    </location>
</feature>
<organism evidence="2 3">
    <name type="scientific">Araneus ventricosus</name>
    <name type="common">Orbweaver spider</name>
    <name type="synonym">Epeira ventricosa</name>
    <dbReference type="NCBI Taxonomy" id="182803"/>
    <lineage>
        <taxon>Eukaryota</taxon>
        <taxon>Metazoa</taxon>
        <taxon>Ecdysozoa</taxon>
        <taxon>Arthropoda</taxon>
        <taxon>Chelicerata</taxon>
        <taxon>Arachnida</taxon>
        <taxon>Araneae</taxon>
        <taxon>Araneomorphae</taxon>
        <taxon>Entelegynae</taxon>
        <taxon>Araneoidea</taxon>
        <taxon>Araneidae</taxon>
        <taxon>Araneus</taxon>
    </lineage>
</organism>
<gene>
    <name evidence="2" type="ORF">AVEN_144658_1</name>
</gene>
<proteinExistence type="predicted"/>